<dbReference type="InterPro" id="IPR000415">
    <property type="entry name" value="Nitroreductase-like"/>
</dbReference>
<keyword evidence="8" id="KW-1185">Reference proteome</keyword>
<comment type="similarity">
    <text evidence="2">Belongs to the nitroreductase family.</text>
</comment>
<feature type="domain" description="Nitroreductase" evidence="6">
    <location>
        <begin position="28"/>
        <end position="223"/>
    </location>
</feature>
<evidence type="ECO:0000256" key="5">
    <source>
        <dbReference type="ARBA" id="ARBA00023002"/>
    </source>
</evidence>
<dbReference type="PANTHER" id="PTHR43673">
    <property type="entry name" value="NAD(P)H NITROREDUCTASE YDGI-RELATED"/>
    <property type="match status" value="1"/>
</dbReference>
<keyword evidence="5" id="KW-0560">Oxidoreductase</keyword>
<evidence type="ECO:0000313" key="7">
    <source>
        <dbReference type="EMBL" id="MBC8745968.1"/>
    </source>
</evidence>
<reference evidence="7 8" key="1">
    <citation type="submission" date="2019-09" db="EMBL/GenBank/DDBJ databases">
        <title>Paraburkholderia podalyriae sp. nov., A South African Podalyria-associated rhizobium.</title>
        <authorList>
            <person name="Mavima L."/>
            <person name="Beukes C.W."/>
            <person name="Palmer M."/>
            <person name="De Meyer S.E."/>
            <person name="James E.K."/>
            <person name="Maluk M."/>
            <person name="Avontuur J.R."/>
            <person name="Chan W.Y."/>
            <person name="Venter S.N."/>
            <person name="Steenkamp E.T."/>
        </authorList>
    </citation>
    <scope>NUCLEOTIDE SEQUENCE [LARGE SCALE GENOMIC DNA]</scope>
    <source>
        <strain evidence="7 8">WC7.3b</strain>
    </source>
</reference>
<dbReference type="SUPFAM" id="SSF55469">
    <property type="entry name" value="FMN-dependent nitroreductase-like"/>
    <property type="match status" value="1"/>
</dbReference>
<dbReference type="Pfam" id="PF00881">
    <property type="entry name" value="Nitroreductase"/>
    <property type="match status" value="1"/>
</dbReference>
<dbReference type="CDD" id="cd02136">
    <property type="entry name" value="PnbA_NfnB-like"/>
    <property type="match status" value="1"/>
</dbReference>
<dbReference type="EMBL" id="VZQQ01000003">
    <property type="protein sequence ID" value="MBC8745968.1"/>
    <property type="molecule type" value="Genomic_DNA"/>
</dbReference>
<evidence type="ECO:0000313" key="8">
    <source>
        <dbReference type="Proteomes" id="UP000736373"/>
    </source>
</evidence>
<sequence>MDSDLQDPSKVPDVLAVVNDPRSVYTAIETRFCCRAFLPKSVERATIERILRACSWSPSGSNTQPWKVYVVQGASRDALVSKVCAAHDALRDDPSLASVYREDYPYYPSEWKSPYIERRRATGFGLYDALGIRKGDRDRMHAQLQRNYKFFDAPVGIFFTNEKAMAQGALVDTAMFVQSVMIAARGEGLHTCVQAAWNPFSSIVLPHIGATEERLVCTLSLGYADAGAVVNEYRPQREDPSVFTRWLEN</sequence>
<protein>
    <submittedName>
        <fullName evidence="7">Nitroreductase</fullName>
    </submittedName>
</protein>
<evidence type="ECO:0000256" key="4">
    <source>
        <dbReference type="ARBA" id="ARBA00022643"/>
    </source>
</evidence>
<gene>
    <name evidence="7" type="ORF">F6X42_04785</name>
</gene>
<dbReference type="InterPro" id="IPR029479">
    <property type="entry name" value="Nitroreductase"/>
</dbReference>
<evidence type="ECO:0000259" key="6">
    <source>
        <dbReference type="Pfam" id="PF00881"/>
    </source>
</evidence>
<dbReference type="RefSeq" id="WP_184057122.1">
    <property type="nucleotide sequence ID" value="NZ_VZQQ01000003.1"/>
</dbReference>
<dbReference type="Gene3D" id="3.40.109.10">
    <property type="entry name" value="NADH Oxidase"/>
    <property type="match status" value="1"/>
</dbReference>
<dbReference type="PANTHER" id="PTHR43673:SF2">
    <property type="entry name" value="NITROREDUCTASE"/>
    <property type="match status" value="1"/>
</dbReference>
<keyword evidence="4" id="KW-0288">FMN</keyword>
<accession>A0ABR7PHW8</accession>
<proteinExistence type="inferred from homology"/>
<keyword evidence="3" id="KW-0285">Flavoprotein</keyword>
<evidence type="ECO:0000256" key="3">
    <source>
        <dbReference type="ARBA" id="ARBA00022630"/>
    </source>
</evidence>
<comment type="cofactor">
    <cofactor evidence="1">
        <name>FMN</name>
        <dbReference type="ChEBI" id="CHEBI:58210"/>
    </cofactor>
</comment>
<comment type="caution">
    <text evidence="7">The sequence shown here is derived from an EMBL/GenBank/DDBJ whole genome shotgun (WGS) entry which is preliminary data.</text>
</comment>
<dbReference type="Proteomes" id="UP000736373">
    <property type="component" value="Unassembled WGS sequence"/>
</dbReference>
<name>A0ABR7PHW8_9BURK</name>
<evidence type="ECO:0000256" key="2">
    <source>
        <dbReference type="ARBA" id="ARBA00007118"/>
    </source>
</evidence>
<evidence type="ECO:0000256" key="1">
    <source>
        <dbReference type="ARBA" id="ARBA00001917"/>
    </source>
</evidence>
<organism evidence="7 8">
    <name type="scientific">Paraburkholderia podalyriae</name>
    <dbReference type="NCBI Taxonomy" id="1938811"/>
    <lineage>
        <taxon>Bacteria</taxon>
        <taxon>Pseudomonadati</taxon>
        <taxon>Pseudomonadota</taxon>
        <taxon>Betaproteobacteria</taxon>
        <taxon>Burkholderiales</taxon>
        <taxon>Burkholderiaceae</taxon>
        <taxon>Paraburkholderia</taxon>
    </lineage>
</organism>